<dbReference type="Pfam" id="PF00392">
    <property type="entry name" value="GntR"/>
    <property type="match status" value="1"/>
</dbReference>
<dbReference type="GO" id="GO:0003677">
    <property type="term" value="F:DNA binding"/>
    <property type="evidence" value="ECO:0007669"/>
    <property type="project" value="UniProtKB-KW"/>
</dbReference>
<proteinExistence type="predicted"/>
<dbReference type="AlphaFoldDB" id="A0A1H7I0H1"/>
<dbReference type="PANTHER" id="PTHR43537">
    <property type="entry name" value="TRANSCRIPTIONAL REGULATOR, GNTR FAMILY"/>
    <property type="match status" value="1"/>
</dbReference>
<dbReference type="InterPro" id="IPR011711">
    <property type="entry name" value="GntR_C"/>
</dbReference>
<sequence length="227" mass="25609">MVFVHEINERRTSADVVFESLFEEIVALDLLPGAKMSEVEVAKRFGVSRQPVRDAFSRLGNLGLLVIRPQKATVVRHFSLQGIQNARFIRTAVEVEVLRRACLNWTGDFDDALDDNLAEQRIAIDANDPETFHRIDYDFHRLLCESAGADFAFETIAANKAQVDRLCILSLTGKDGMEALYGDHTDILAALRAGDGTKLDRSIRRHLDRLSPTIEAIHRSHSEYFQD</sequence>
<evidence type="ECO:0000256" key="1">
    <source>
        <dbReference type="ARBA" id="ARBA00023015"/>
    </source>
</evidence>
<dbReference type="CDD" id="cd07377">
    <property type="entry name" value="WHTH_GntR"/>
    <property type="match status" value="1"/>
</dbReference>
<evidence type="ECO:0000256" key="2">
    <source>
        <dbReference type="ARBA" id="ARBA00023125"/>
    </source>
</evidence>
<dbReference type="PANTHER" id="PTHR43537:SF6">
    <property type="entry name" value="HTH-TYPE TRANSCRIPTIONAL REPRESSOR RSPR"/>
    <property type="match status" value="1"/>
</dbReference>
<dbReference type="EMBL" id="FNZQ01000001">
    <property type="protein sequence ID" value="SEK55888.1"/>
    <property type="molecule type" value="Genomic_DNA"/>
</dbReference>
<feature type="domain" description="HTH gntR-type" evidence="4">
    <location>
        <begin position="11"/>
        <end position="78"/>
    </location>
</feature>
<keyword evidence="2" id="KW-0238">DNA-binding</keyword>
<protein>
    <submittedName>
        <fullName evidence="5">Transcriptional regulator, GntR family</fullName>
    </submittedName>
</protein>
<gene>
    <name evidence="5" type="ORF">SAMN04488526_0883</name>
</gene>
<dbReference type="SUPFAM" id="SSF46785">
    <property type="entry name" value="Winged helix' DNA-binding domain"/>
    <property type="match status" value="1"/>
</dbReference>
<dbReference type="RefSeq" id="WP_092760085.1">
    <property type="nucleotide sequence ID" value="NZ_CAXBJT010000004.1"/>
</dbReference>
<dbReference type="InterPro" id="IPR000524">
    <property type="entry name" value="Tscrpt_reg_HTH_GntR"/>
</dbReference>
<dbReference type="InterPro" id="IPR008920">
    <property type="entry name" value="TF_FadR/GntR_C"/>
</dbReference>
<dbReference type="STRING" id="188906.SAMN04488526_0883"/>
<keyword evidence="1" id="KW-0805">Transcription regulation</keyword>
<keyword evidence="3" id="KW-0804">Transcription</keyword>
<evidence type="ECO:0000259" key="4">
    <source>
        <dbReference type="PROSITE" id="PS50949"/>
    </source>
</evidence>
<accession>A0A1H7I0H1</accession>
<dbReference type="Gene3D" id="1.20.120.530">
    <property type="entry name" value="GntR ligand-binding domain-like"/>
    <property type="match status" value="1"/>
</dbReference>
<dbReference type="GO" id="GO:0003700">
    <property type="term" value="F:DNA-binding transcription factor activity"/>
    <property type="evidence" value="ECO:0007669"/>
    <property type="project" value="InterPro"/>
</dbReference>
<dbReference type="Gene3D" id="1.10.10.10">
    <property type="entry name" value="Winged helix-like DNA-binding domain superfamily/Winged helix DNA-binding domain"/>
    <property type="match status" value="1"/>
</dbReference>
<dbReference type="SUPFAM" id="SSF48008">
    <property type="entry name" value="GntR ligand-binding domain-like"/>
    <property type="match status" value="1"/>
</dbReference>
<reference evidence="5 6" key="1">
    <citation type="submission" date="2016-10" db="EMBL/GenBank/DDBJ databases">
        <authorList>
            <person name="de Groot N.N."/>
        </authorList>
    </citation>
    <scope>NUCLEOTIDE SEQUENCE [LARGE SCALE GENOMIC DNA]</scope>
    <source>
        <strain evidence="5 6">DSM 14858</strain>
    </source>
</reference>
<evidence type="ECO:0000313" key="5">
    <source>
        <dbReference type="EMBL" id="SEK55888.1"/>
    </source>
</evidence>
<name>A0A1H7I0H1_9RHOB</name>
<evidence type="ECO:0000313" key="6">
    <source>
        <dbReference type="Proteomes" id="UP000199283"/>
    </source>
</evidence>
<dbReference type="SMART" id="SM00895">
    <property type="entry name" value="FCD"/>
    <property type="match status" value="1"/>
</dbReference>
<dbReference type="InterPro" id="IPR036390">
    <property type="entry name" value="WH_DNA-bd_sf"/>
</dbReference>
<dbReference type="InterPro" id="IPR036388">
    <property type="entry name" value="WH-like_DNA-bd_sf"/>
</dbReference>
<organism evidence="5 6">
    <name type="scientific">Jannaschia helgolandensis</name>
    <dbReference type="NCBI Taxonomy" id="188906"/>
    <lineage>
        <taxon>Bacteria</taxon>
        <taxon>Pseudomonadati</taxon>
        <taxon>Pseudomonadota</taxon>
        <taxon>Alphaproteobacteria</taxon>
        <taxon>Rhodobacterales</taxon>
        <taxon>Roseobacteraceae</taxon>
        <taxon>Jannaschia</taxon>
    </lineage>
</organism>
<dbReference type="PROSITE" id="PS50949">
    <property type="entry name" value="HTH_GNTR"/>
    <property type="match status" value="1"/>
</dbReference>
<evidence type="ECO:0000256" key="3">
    <source>
        <dbReference type="ARBA" id="ARBA00023163"/>
    </source>
</evidence>
<dbReference type="Proteomes" id="UP000199283">
    <property type="component" value="Unassembled WGS sequence"/>
</dbReference>
<dbReference type="OrthoDB" id="9788098at2"/>
<keyword evidence="6" id="KW-1185">Reference proteome</keyword>
<dbReference type="Pfam" id="PF07729">
    <property type="entry name" value="FCD"/>
    <property type="match status" value="1"/>
</dbReference>
<dbReference type="SMART" id="SM00345">
    <property type="entry name" value="HTH_GNTR"/>
    <property type="match status" value="1"/>
</dbReference>